<dbReference type="EMBL" id="SOCA01000010">
    <property type="protein sequence ID" value="TDU64639.1"/>
    <property type="molecule type" value="Genomic_DNA"/>
</dbReference>
<feature type="transmembrane region" description="Helical" evidence="1">
    <location>
        <begin position="64"/>
        <end position="88"/>
    </location>
</feature>
<organism evidence="2 3">
    <name type="scientific">Prosthecobacter fusiformis</name>
    <dbReference type="NCBI Taxonomy" id="48464"/>
    <lineage>
        <taxon>Bacteria</taxon>
        <taxon>Pseudomonadati</taxon>
        <taxon>Verrucomicrobiota</taxon>
        <taxon>Verrucomicrobiia</taxon>
        <taxon>Verrucomicrobiales</taxon>
        <taxon>Verrucomicrobiaceae</taxon>
        <taxon>Prosthecobacter</taxon>
    </lineage>
</organism>
<comment type="caution">
    <text evidence="2">The sequence shown here is derived from an EMBL/GenBank/DDBJ whole genome shotgun (WGS) entry which is preliminary data.</text>
</comment>
<gene>
    <name evidence="2" type="ORF">EI77_04090</name>
</gene>
<keyword evidence="1" id="KW-0812">Transmembrane</keyword>
<protein>
    <submittedName>
        <fullName evidence="2">Putative secreted protein with PEP-CTERM sorting signal</fullName>
    </submittedName>
</protein>
<evidence type="ECO:0000313" key="3">
    <source>
        <dbReference type="Proteomes" id="UP000295662"/>
    </source>
</evidence>
<evidence type="ECO:0000256" key="1">
    <source>
        <dbReference type="SAM" id="Phobius"/>
    </source>
</evidence>
<dbReference type="RefSeq" id="WP_133797072.1">
    <property type="nucleotide sequence ID" value="NZ_SOCA01000010.1"/>
</dbReference>
<keyword evidence="1" id="KW-0472">Membrane</keyword>
<dbReference type="Proteomes" id="UP000295662">
    <property type="component" value="Unassembled WGS sequence"/>
</dbReference>
<sequence>MASFYFTLLLVTIVILLIKVAWNPVLIFEYPYFMGAVFAVFIVPQAHSLILFPGKVSEQAVDDVMLMSLLCMLACVLGYKLSPSIAVFKRIAIPVVMHKLFQVGIAFVLISFIFAYQLARSSVGLEVQTQMSGITTVYLFFVGLIFPGFAICVIVLLRGFTLARLIITLIAGSIPLINVLGIRREPTVMLGLIIFLSWFYLRRRQPSRILIFSTLFSAMLMIPATGALRGYSESNQFNKISSFDFIGNFKAYFGRESTLELRNAAALIESTKRFGGYDFGAGYWNQIIFRYVPAQFIGIERKNAMMIGSYDENDKSMGSIGYEWSTGSTLTGMGDSFQHFGWFGCLFFLILAIFFRSVWLASLHQHAIIAQLLYILICTSAMRAVTHQTTDFLPGLIYKGVFLAVGMWYASVGNHSSPTKLAKR</sequence>
<keyword evidence="1" id="KW-1133">Transmembrane helix</keyword>
<evidence type="ECO:0000313" key="2">
    <source>
        <dbReference type="EMBL" id="TDU64639.1"/>
    </source>
</evidence>
<feature type="transmembrane region" description="Helical" evidence="1">
    <location>
        <begin position="32"/>
        <end position="52"/>
    </location>
</feature>
<feature type="transmembrane region" description="Helical" evidence="1">
    <location>
        <begin position="6"/>
        <end position="25"/>
    </location>
</feature>
<feature type="transmembrane region" description="Helical" evidence="1">
    <location>
        <begin position="100"/>
        <end position="118"/>
    </location>
</feature>
<feature type="transmembrane region" description="Helical" evidence="1">
    <location>
        <begin position="186"/>
        <end position="202"/>
    </location>
</feature>
<feature type="transmembrane region" description="Helical" evidence="1">
    <location>
        <begin position="340"/>
        <end position="361"/>
    </location>
</feature>
<accession>A0A4R7RKL2</accession>
<feature type="transmembrane region" description="Helical" evidence="1">
    <location>
        <begin position="368"/>
        <end position="386"/>
    </location>
</feature>
<name>A0A4R7RKL2_9BACT</name>
<keyword evidence="3" id="KW-1185">Reference proteome</keyword>
<feature type="transmembrane region" description="Helical" evidence="1">
    <location>
        <begin position="209"/>
        <end position="228"/>
    </location>
</feature>
<proteinExistence type="predicted"/>
<dbReference type="OrthoDB" id="9798095at2"/>
<feature type="transmembrane region" description="Helical" evidence="1">
    <location>
        <begin position="392"/>
        <end position="410"/>
    </location>
</feature>
<feature type="transmembrane region" description="Helical" evidence="1">
    <location>
        <begin position="162"/>
        <end position="180"/>
    </location>
</feature>
<dbReference type="AlphaFoldDB" id="A0A4R7RKL2"/>
<feature type="transmembrane region" description="Helical" evidence="1">
    <location>
        <begin position="138"/>
        <end position="157"/>
    </location>
</feature>
<reference evidence="2 3" key="1">
    <citation type="submission" date="2019-03" db="EMBL/GenBank/DDBJ databases">
        <title>Genomic Encyclopedia of Archaeal and Bacterial Type Strains, Phase II (KMG-II): from individual species to whole genera.</title>
        <authorList>
            <person name="Goeker M."/>
        </authorList>
    </citation>
    <scope>NUCLEOTIDE SEQUENCE [LARGE SCALE GENOMIC DNA]</scope>
    <source>
        <strain evidence="2 3">ATCC 25309</strain>
    </source>
</reference>